<proteinExistence type="predicted"/>
<evidence type="ECO:0000313" key="3">
    <source>
        <dbReference type="Proteomes" id="UP000242469"/>
    </source>
</evidence>
<dbReference type="EMBL" id="FNRJ01000001">
    <property type="protein sequence ID" value="SDZ95586.1"/>
    <property type="molecule type" value="Genomic_DNA"/>
</dbReference>
<feature type="domain" description="HTH cro/C1-type" evidence="1">
    <location>
        <begin position="26"/>
        <end position="69"/>
    </location>
</feature>
<organism evidence="2 3">
    <name type="scientific">Marinobacterium iners DSM 11526</name>
    <dbReference type="NCBI Taxonomy" id="1122198"/>
    <lineage>
        <taxon>Bacteria</taxon>
        <taxon>Pseudomonadati</taxon>
        <taxon>Pseudomonadota</taxon>
        <taxon>Gammaproteobacteria</taxon>
        <taxon>Oceanospirillales</taxon>
        <taxon>Oceanospirillaceae</taxon>
        <taxon>Marinobacterium</taxon>
    </lineage>
</organism>
<protein>
    <submittedName>
        <fullName evidence="2">SOS-response transcriptional repressor LexA (RecA-mediated autopeptidase)</fullName>
    </submittedName>
</protein>
<keyword evidence="3" id="KW-1185">Reference proteome</keyword>
<sequence>MTSMKLTTFGERFEYARSVLNDYTHADVARAIDVTRATIGQWAKKEQANVDALSLNKACDFLKISLSWLITGTGPIRPDSASNSKSLPVINWDDTELYIHGITPSSYAEVSASPYMPRGPRSYAVRIPTDNLIEFAKDDTIICDPDAAPSNGQYLLYKTSEGITVVSYIELTGSRKHISPLDKNATPEQYNPDNFIAVINGKWYP</sequence>
<name>A0A1H3X863_9GAMM</name>
<evidence type="ECO:0000259" key="1">
    <source>
        <dbReference type="PROSITE" id="PS50943"/>
    </source>
</evidence>
<dbReference type="PROSITE" id="PS50943">
    <property type="entry name" value="HTH_CROC1"/>
    <property type="match status" value="1"/>
</dbReference>
<dbReference type="SUPFAM" id="SSF47413">
    <property type="entry name" value="lambda repressor-like DNA-binding domains"/>
    <property type="match status" value="1"/>
</dbReference>
<dbReference type="InterPro" id="IPR036286">
    <property type="entry name" value="LexA/Signal_pep-like_sf"/>
</dbReference>
<dbReference type="STRING" id="1122198.SAMN02745729_10172"/>
<dbReference type="Proteomes" id="UP000242469">
    <property type="component" value="Unassembled WGS sequence"/>
</dbReference>
<dbReference type="GO" id="GO:0003677">
    <property type="term" value="F:DNA binding"/>
    <property type="evidence" value="ECO:0007669"/>
    <property type="project" value="InterPro"/>
</dbReference>
<dbReference type="InterPro" id="IPR001387">
    <property type="entry name" value="Cro/C1-type_HTH"/>
</dbReference>
<dbReference type="AlphaFoldDB" id="A0A1H3X863"/>
<gene>
    <name evidence="2" type="ORF">SAMN02745729_10172</name>
</gene>
<evidence type="ECO:0000313" key="2">
    <source>
        <dbReference type="EMBL" id="SDZ95586.1"/>
    </source>
</evidence>
<accession>A0A1H3X863</accession>
<dbReference type="Gene3D" id="1.10.260.40">
    <property type="entry name" value="lambda repressor-like DNA-binding domains"/>
    <property type="match status" value="1"/>
</dbReference>
<dbReference type="SUPFAM" id="SSF51306">
    <property type="entry name" value="LexA/Signal peptidase"/>
    <property type="match status" value="1"/>
</dbReference>
<reference evidence="3" key="1">
    <citation type="submission" date="2016-10" db="EMBL/GenBank/DDBJ databases">
        <authorList>
            <person name="Varghese N."/>
            <person name="Submissions S."/>
        </authorList>
    </citation>
    <scope>NUCLEOTIDE SEQUENCE [LARGE SCALE GENOMIC DNA]</scope>
    <source>
        <strain evidence="3">DSM 11526</strain>
    </source>
</reference>
<dbReference type="InterPro" id="IPR010982">
    <property type="entry name" value="Lambda_DNA-bd_dom_sf"/>
</dbReference>